<accession>A0A504Y172</accession>
<dbReference type="Gene3D" id="3.10.20.90">
    <property type="entry name" value="Phosphatidylinositol 3-kinase Catalytic Subunit, Chain A, domain 1"/>
    <property type="match status" value="1"/>
</dbReference>
<dbReference type="EMBL" id="RHLD01000035">
    <property type="protein sequence ID" value="TPP54603.1"/>
    <property type="molecule type" value="Genomic_DNA"/>
</dbReference>
<reference evidence="9" key="5">
    <citation type="submission" date="2019-02" db="EMBL/GenBank/DDBJ databases">
        <title>FDA dAtabase for Regulatory Grade micrObial Sequences (FDA-ARGOS): Supporting development and validation of Infectious Disease Dx tests.</title>
        <authorList>
            <person name="Duncan R."/>
            <person name="Fisher C."/>
            <person name="Tallon L."/>
            <person name="Sadzewicz L."/>
            <person name="Sengamalay N."/>
            <person name="Ott S."/>
            <person name="Godinez A."/>
            <person name="Nagaraj S."/>
            <person name="Vavikolanu K."/>
            <person name="Vyas G."/>
            <person name="Nadendla S."/>
            <person name="Aluvathingal J."/>
            <person name="Sichtig H."/>
        </authorList>
    </citation>
    <scope>NUCLEOTIDE SEQUENCE [LARGE SCALE GENOMIC DNA]</scope>
    <source>
        <strain evidence="9">FDAARGOS_360</strain>
    </source>
</reference>
<dbReference type="Proteomes" id="UP000318821">
    <property type="component" value="Unassembled WGS sequence"/>
</dbReference>
<evidence type="ECO:0000313" key="9">
    <source>
        <dbReference type="Proteomes" id="UP000318821"/>
    </source>
</evidence>
<evidence type="ECO:0000313" key="3">
    <source>
        <dbReference type="EMBL" id="CAC5429931.1"/>
    </source>
</evidence>
<name>A0A504Y172_LEIDO</name>
<dbReference type="VEuPathDB" id="TriTrypDB:LdCL_210025400"/>
<dbReference type="InterPro" id="IPR039540">
    <property type="entry name" value="UBL3-like_ubiquitin_dom"/>
</dbReference>
<dbReference type="VEuPathDB" id="TriTrypDB:LDHU3_21.2360"/>
<dbReference type="Proteomes" id="UP000318447">
    <property type="component" value="Unassembled WGS sequence"/>
</dbReference>
<dbReference type="EMBL" id="LR812641">
    <property type="protein sequence ID" value="CAC5429931.1"/>
    <property type="molecule type" value="Genomic_DNA"/>
</dbReference>
<sequence>MERVRIRYVLTGACPSTYSGRVVHDFVALKQPNGCDTTIEMVKAQFRSNWPADMKELAERISESGIRVLKAGRVLNDGDSLTRHLTASEREACLVSGDTKVGDTNDEMQKPSVLVHMVIQGNRAPPAENSKREKHKVSSTPEGGNSGEGHEVKKDSCCCVM</sequence>
<evidence type="ECO:0000256" key="1">
    <source>
        <dbReference type="SAM" id="MobiDB-lite"/>
    </source>
</evidence>
<dbReference type="EMBL" id="FR799608">
    <property type="protein sequence ID" value="CBZ34009.1"/>
    <property type="molecule type" value="Genomic_DNA"/>
</dbReference>
<evidence type="ECO:0000259" key="2">
    <source>
        <dbReference type="Pfam" id="PF13881"/>
    </source>
</evidence>
<dbReference type="VEuPathDB" id="TriTrypDB:LdBPK_211970.1"/>
<reference evidence="4" key="2">
    <citation type="submission" date="2011-01" db="EMBL/GenBank/DDBJ databases">
        <authorList>
            <person name="Zhao B.P."/>
            <person name="Ren Z.A."/>
            <person name="Li C.D."/>
        </authorList>
    </citation>
    <scope>NUCLEOTIDE SEQUENCE</scope>
    <source>
        <strain evidence="4">BPK282A1</strain>
    </source>
</reference>
<dbReference type="GeneID" id="13386470"/>
<reference evidence="3" key="7">
    <citation type="submission" date="2020-06" db="EMBL/GenBank/DDBJ databases">
        <authorList>
            <person name="Camacho E."/>
            <person name="Gonzalez-de la Fuente S."/>
            <person name="Rastrojo A."/>
            <person name="Peiro-Pastor R."/>
            <person name="Solana JC."/>
            <person name="Tabera L."/>
            <person name="Gamarro F."/>
            <person name="Carrasco-Ramiro F."/>
            <person name="Requena JM."/>
            <person name="Aguado B."/>
        </authorList>
    </citation>
    <scope>NUCLEOTIDE SEQUENCE</scope>
</reference>
<dbReference type="EMBL" id="RHLC01000021">
    <property type="protein sequence ID" value="TPP49412.1"/>
    <property type="molecule type" value="Genomic_DNA"/>
</dbReference>
<evidence type="ECO:0000313" key="8">
    <source>
        <dbReference type="Proteomes" id="UP000318447"/>
    </source>
</evidence>
<feature type="compositionally biased region" description="Basic and acidic residues" evidence="1">
    <location>
        <begin position="148"/>
        <end position="161"/>
    </location>
</feature>
<reference evidence="8" key="6">
    <citation type="submission" date="2019-02" db="EMBL/GenBank/DDBJ databases">
        <title>FDA dAtabase for Regulatory Grade micrObial Sequences (FDA-ARGOS): Supporting development and validation of Infectious Disease Dx tests.</title>
        <authorList>
            <person name="Duncan R."/>
            <person name="Fisher C."/>
            <person name="Tallon L."/>
            <person name="Sadzewicz L."/>
            <person name="Sengamalay N."/>
            <person name="Ott S."/>
            <person name="Godinez A."/>
            <person name="Nagaraj S."/>
            <person name="Vavikolanu K."/>
            <person name="Nadendla S."/>
            <person name="Aluvathingal J."/>
            <person name="Sichtig H."/>
        </authorList>
    </citation>
    <scope>NUCLEOTIDE SEQUENCE [LARGE SCALE GENOMIC DNA]</scope>
    <source>
        <strain evidence="8">FDAARGOS_361</strain>
    </source>
</reference>
<evidence type="ECO:0000313" key="5">
    <source>
        <dbReference type="EMBL" id="TPP49412.1"/>
    </source>
</evidence>
<proteinExistence type="predicted"/>
<dbReference type="FunFam" id="3.10.20.90:FF:000580">
    <property type="entry name" value="Ubiquitin-2_like_Rad60_SUMO-like_-_putative"/>
    <property type="match status" value="1"/>
</dbReference>
<evidence type="ECO:0000313" key="6">
    <source>
        <dbReference type="EMBL" id="TPP54603.1"/>
    </source>
</evidence>
<gene>
    <name evidence="6" type="ORF">CGC20_21980</name>
    <name evidence="5" type="ORF">CGC21_34600</name>
    <name evidence="4" type="ORF">LDBPK_211970</name>
    <name evidence="3" type="ORF">LDHU3_21.2360</name>
</gene>
<dbReference type="AlphaFoldDB" id="A0A504Y172"/>
<reference evidence="6" key="4">
    <citation type="submission" date="2019-02" db="EMBL/GenBank/DDBJ databases">
        <title>FDA dAtabase for Regulatory Grade micrObial Sequences (FDA-ARGOS): Supporting development and validation of Infectious Disease Dx tests.</title>
        <authorList>
            <person name="Duncan R."/>
            <person name="Fisher C."/>
            <person name="Tallon L.J."/>
            <person name="Sadzewicz L."/>
            <person name="Sengamalay N."/>
            <person name="Ott S."/>
            <person name="Godinez A."/>
            <person name="Nagaraj S."/>
            <person name="Nadendla S."/>
            <person name="Sichtig H."/>
        </authorList>
    </citation>
    <scope>NUCLEOTIDE SEQUENCE</scope>
    <source>
        <strain evidence="6">FDAARGOS_360</strain>
        <strain evidence="5">FDAARGOS_361</strain>
    </source>
</reference>
<dbReference type="OMA" id="EGHEAKK"/>
<feature type="region of interest" description="Disordered" evidence="1">
    <location>
        <begin position="123"/>
        <end position="161"/>
    </location>
</feature>
<dbReference type="RefSeq" id="XP_003860714.1">
    <property type="nucleotide sequence ID" value="XM_003860666.1"/>
</dbReference>
<dbReference type="Proteomes" id="UP000008980">
    <property type="component" value="Chromosome 21"/>
</dbReference>
<evidence type="ECO:0000313" key="7">
    <source>
        <dbReference type="Proteomes" id="UP000008980"/>
    </source>
</evidence>
<reference evidence="4 7" key="1">
    <citation type="journal article" date="2011" name="Genome Res.">
        <title>Whole genome sequencing of multiple Leishmania donovani clinical isolates provides insights into population structure and mechanisms of drug resistance.</title>
        <authorList>
            <person name="Downing T."/>
            <person name="Imamura H."/>
            <person name="Decuypere S."/>
            <person name="Clark T.G."/>
            <person name="Coombs G.H."/>
            <person name="Cotton J.A."/>
            <person name="Hilley J.D."/>
            <person name="de Doncker S."/>
            <person name="Maes I."/>
            <person name="Mottram J.C."/>
            <person name="Quail M.A."/>
            <person name="Rijal S."/>
            <person name="Sanders M."/>
            <person name="Schonian G."/>
            <person name="Stark O."/>
            <person name="Sundar S."/>
            <person name="Vanaerschot M."/>
            <person name="Hertz-Fowler C."/>
            <person name="Dujardin J.C."/>
            <person name="Berriman M."/>
        </authorList>
    </citation>
    <scope>NUCLEOTIDE SEQUENCE [LARGE SCALE GENOMIC DNA]</scope>
    <source>
        <strain evidence="4 7">BPK282A1</strain>
    </source>
</reference>
<dbReference type="KEGG" id="ldo:LDBPK_211970"/>
<dbReference type="Pfam" id="PF13881">
    <property type="entry name" value="Rad60-SLD_2"/>
    <property type="match status" value="1"/>
</dbReference>
<reference evidence="7" key="3">
    <citation type="submission" date="2011-02" db="EMBL/GenBank/DDBJ databases">
        <title>Whole genome sequencing of Leishmania donovani clinical lines reveals dynamic variation related to drug resistance.</title>
        <authorList>
            <person name="Downing T."/>
            <person name="Imamura H."/>
            <person name="Sanders M."/>
            <person name="Decuypere S."/>
            <person name="Hertz-Fowler C."/>
            <person name="Clark T.G."/>
            <person name="Rijal S."/>
            <person name="Sundar S."/>
            <person name="Quail M.A."/>
            <person name="De Doncker S."/>
            <person name="Maes I."/>
            <person name="Vanaerschot M."/>
            <person name="Stark O."/>
            <person name="Schonian G."/>
            <person name="Dujardin J.C."/>
            <person name="Berriman M."/>
        </authorList>
    </citation>
    <scope>NUCLEOTIDE SEQUENCE [LARGE SCALE GENOMIC DNA]</scope>
    <source>
        <strain evidence="7">BPK282A1</strain>
    </source>
</reference>
<evidence type="ECO:0000313" key="4">
    <source>
        <dbReference type="EMBL" id="CBZ34009.1"/>
    </source>
</evidence>
<dbReference type="Proteomes" id="UP000601710">
    <property type="component" value="Chromosome 21"/>
</dbReference>
<feature type="domain" description="UBL3-like ubiquitin" evidence="2">
    <location>
        <begin position="36"/>
        <end position="136"/>
    </location>
</feature>
<organism evidence="6 9">
    <name type="scientific">Leishmania donovani</name>
    <dbReference type="NCBI Taxonomy" id="5661"/>
    <lineage>
        <taxon>Eukaryota</taxon>
        <taxon>Discoba</taxon>
        <taxon>Euglenozoa</taxon>
        <taxon>Kinetoplastea</taxon>
        <taxon>Metakinetoplastina</taxon>
        <taxon>Trypanosomatida</taxon>
        <taxon>Trypanosomatidae</taxon>
        <taxon>Leishmaniinae</taxon>
        <taxon>Leishmania</taxon>
    </lineage>
</organism>
<protein>
    <submittedName>
        <fullName evidence="6">Ubiquitin-2 like Rad60 SUMO-like family protein</fullName>
    </submittedName>
    <submittedName>
        <fullName evidence="3">Ubiquitin-2_like_Rad60_SUMO-like_putative/Pfam:PF 13881</fullName>
    </submittedName>
</protein>
<accession>E9BFI3</accession>